<dbReference type="PANTHER" id="PTHR42280:SF1">
    <property type="entry name" value="CITG FAMILY PROTEIN"/>
    <property type="match status" value="1"/>
</dbReference>
<accession>A0A518HX14</accession>
<dbReference type="GO" id="GO:0046917">
    <property type="term" value="F:triphosphoribosyl-dephospho-CoA synthase activity"/>
    <property type="evidence" value="ECO:0007669"/>
    <property type="project" value="InterPro"/>
</dbReference>
<dbReference type="Pfam" id="PF01874">
    <property type="entry name" value="CitG"/>
    <property type="match status" value="1"/>
</dbReference>
<dbReference type="EMBL" id="CP037423">
    <property type="protein sequence ID" value="QDV45402.1"/>
    <property type="molecule type" value="Genomic_DNA"/>
</dbReference>
<evidence type="ECO:0000313" key="1">
    <source>
        <dbReference type="EMBL" id="QDV45402.1"/>
    </source>
</evidence>
<dbReference type="GO" id="GO:0005524">
    <property type="term" value="F:ATP binding"/>
    <property type="evidence" value="ECO:0007669"/>
    <property type="project" value="InterPro"/>
</dbReference>
<protein>
    <submittedName>
        <fullName evidence="1">ATP:dephospho-CoA triphosphoribosyl transferase</fullName>
    </submittedName>
</protein>
<reference evidence="1 2" key="1">
    <citation type="submission" date="2019-03" db="EMBL/GenBank/DDBJ databases">
        <title>Deep-cultivation of Planctomycetes and their phenomic and genomic characterization uncovers novel biology.</title>
        <authorList>
            <person name="Wiegand S."/>
            <person name="Jogler M."/>
            <person name="Boedeker C."/>
            <person name="Pinto D."/>
            <person name="Vollmers J."/>
            <person name="Rivas-Marin E."/>
            <person name="Kohn T."/>
            <person name="Peeters S.H."/>
            <person name="Heuer A."/>
            <person name="Rast P."/>
            <person name="Oberbeckmann S."/>
            <person name="Bunk B."/>
            <person name="Jeske O."/>
            <person name="Meyerdierks A."/>
            <person name="Storesund J.E."/>
            <person name="Kallscheuer N."/>
            <person name="Luecker S."/>
            <person name="Lage O.M."/>
            <person name="Pohl T."/>
            <person name="Merkel B.J."/>
            <person name="Hornburger P."/>
            <person name="Mueller R.-W."/>
            <person name="Bruemmer F."/>
            <person name="Labrenz M."/>
            <person name="Spormann A.M."/>
            <person name="Op den Camp H."/>
            <person name="Overmann J."/>
            <person name="Amann R."/>
            <person name="Jetten M.S.M."/>
            <person name="Mascher T."/>
            <person name="Medema M.H."/>
            <person name="Devos D.P."/>
            <person name="Kaster A.-K."/>
            <person name="Ovreas L."/>
            <person name="Rohde M."/>
            <person name="Galperin M.Y."/>
            <person name="Jogler C."/>
        </authorList>
    </citation>
    <scope>NUCLEOTIDE SEQUENCE [LARGE SCALE GENOMIC DNA]</scope>
    <source>
        <strain evidence="1 2">Enr13</strain>
    </source>
</reference>
<name>A0A518HX14_9BACT</name>
<sequence length="291" mass="31341">MTGGLASIRRVCTRPADAIRWACVLEATAPKVGNVSPGRDFDDLTYLDFVTAAELTASAFEPLPLSFSHGVLEACNASAEKLGTNVNLGILLLLGPLVQVDAADQRVRLDRSTWRDGVIAVLDSLTAADSKRLYAAINVAKPGGMGQTDEMDLSGPPPQNFLAAMRHAATRDRIAKNYSDGFADLFQHVLPVVQQSVLDEQDLLSGLVLAQLRLLAAEPDSLIARKFGDGVAREVQRRARFDHCDGEQVDAFDRYLRTGTLDLAGQSNRINPGTTADLIAAAVYVLLREAL</sequence>
<gene>
    <name evidence="1" type="ORF">Enr13x_52810</name>
</gene>
<proteinExistence type="predicted"/>
<dbReference type="OrthoDB" id="8525901at2"/>
<dbReference type="PANTHER" id="PTHR42280">
    <property type="entry name" value="CITG FAMILY PROTEIN"/>
    <property type="match status" value="1"/>
</dbReference>
<keyword evidence="2" id="KW-1185">Reference proteome</keyword>
<dbReference type="Gene3D" id="1.10.4200.10">
    <property type="entry name" value="Triphosphoribosyl-dephospho-CoA protein"/>
    <property type="match status" value="1"/>
</dbReference>
<dbReference type="InterPro" id="IPR002736">
    <property type="entry name" value="CitG"/>
</dbReference>
<dbReference type="RefSeq" id="WP_145389572.1">
    <property type="nucleotide sequence ID" value="NZ_CP037423.1"/>
</dbReference>
<dbReference type="KEGG" id="snep:Enr13x_52810"/>
<dbReference type="AlphaFoldDB" id="A0A518HX14"/>
<keyword evidence="1" id="KW-0808">Transferase</keyword>
<organism evidence="1 2">
    <name type="scientific">Stieleria neptunia</name>
    <dbReference type="NCBI Taxonomy" id="2527979"/>
    <lineage>
        <taxon>Bacteria</taxon>
        <taxon>Pseudomonadati</taxon>
        <taxon>Planctomycetota</taxon>
        <taxon>Planctomycetia</taxon>
        <taxon>Pirellulales</taxon>
        <taxon>Pirellulaceae</taxon>
        <taxon>Stieleria</taxon>
    </lineage>
</organism>
<dbReference type="Proteomes" id="UP000319004">
    <property type="component" value="Chromosome"/>
</dbReference>
<evidence type="ECO:0000313" key="2">
    <source>
        <dbReference type="Proteomes" id="UP000319004"/>
    </source>
</evidence>